<reference evidence="4 5" key="1">
    <citation type="journal article" date="2022" name="Nat. Genet.">
        <title>Improved pea reference genome and pan-genome highlight genomic features and evolutionary characteristics.</title>
        <authorList>
            <person name="Yang T."/>
            <person name="Liu R."/>
            <person name="Luo Y."/>
            <person name="Hu S."/>
            <person name="Wang D."/>
            <person name="Wang C."/>
            <person name="Pandey M.K."/>
            <person name="Ge S."/>
            <person name="Xu Q."/>
            <person name="Li N."/>
            <person name="Li G."/>
            <person name="Huang Y."/>
            <person name="Saxena R.K."/>
            <person name="Ji Y."/>
            <person name="Li M."/>
            <person name="Yan X."/>
            <person name="He Y."/>
            <person name="Liu Y."/>
            <person name="Wang X."/>
            <person name="Xiang C."/>
            <person name="Varshney R.K."/>
            <person name="Ding H."/>
            <person name="Gao S."/>
            <person name="Zong X."/>
        </authorList>
    </citation>
    <scope>NUCLEOTIDE SEQUENCE [LARGE SCALE GENOMIC DNA]</scope>
    <source>
        <strain evidence="4 5">cv. Zhongwan 6</strain>
    </source>
</reference>
<evidence type="ECO:0000256" key="2">
    <source>
        <dbReference type="RuleBase" id="RU000411"/>
    </source>
</evidence>
<evidence type="ECO:0000256" key="1">
    <source>
        <dbReference type="ARBA" id="ARBA00009500"/>
    </source>
</evidence>
<name>A0A9D5ADR1_PEA</name>
<dbReference type="InterPro" id="IPR023796">
    <property type="entry name" value="Serpin_dom"/>
</dbReference>
<gene>
    <name evidence="4" type="ORF">KIW84_051538</name>
</gene>
<dbReference type="InterPro" id="IPR042178">
    <property type="entry name" value="Serpin_sf_1"/>
</dbReference>
<feature type="non-terminal residue" evidence="4">
    <location>
        <position position="431"/>
    </location>
</feature>
<evidence type="ECO:0000259" key="3">
    <source>
        <dbReference type="SMART" id="SM00093"/>
    </source>
</evidence>
<dbReference type="GO" id="GO:0005615">
    <property type="term" value="C:extracellular space"/>
    <property type="evidence" value="ECO:0007669"/>
    <property type="project" value="InterPro"/>
</dbReference>
<protein>
    <recommendedName>
        <fullName evidence="3">Serpin domain-containing protein</fullName>
    </recommendedName>
</protein>
<dbReference type="InterPro" id="IPR042185">
    <property type="entry name" value="Serpin_sf_2"/>
</dbReference>
<comment type="caution">
    <text evidence="4">The sequence shown here is derived from an EMBL/GenBank/DDBJ whole genome shotgun (WGS) entry which is preliminary data.</text>
</comment>
<accession>A0A9D5ADR1</accession>
<organism evidence="4 5">
    <name type="scientific">Pisum sativum</name>
    <name type="common">Garden pea</name>
    <name type="synonym">Lathyrus oleraceus</name>
    <dbReference type="NCBI Taxonomy" id="3888"/>
    <lineage>
        <taxon>Eukaryota</taxon>
        <taxon>Viridiplantae</taxon>
        <taxon>Streptophyta</taxon>
        <taxon>Embryophyta</taxon>
        <taxon>Tracheophyta</taxon>
        <taxon>Spermatophyta</taxon>
        <taxon>Magnoliopsida</taxon>
        <taxon>eudicotyledons</taxon>
        <taxon>Gunneridae</taxon>
        <taxon>Pentapetalae</taxon>
        <taxon>rosids</taxon>
        <taxon>fabids</taxon>
        <taxon>Fabales</taxon>
        <taxon>Fabaceae</taxon>
        <taxon>Papilionoideae</taxon>
        <taxon>50 kb inversion clade</taxon>
        <taxon>NPAAA clade</taxon>
        <taxon>Hologalegina</taxon>
        <taxon>IRL clade</taxon>
        <taxon>Fabeae</taxon>
        <taxon>Lathyrus</taxon>
    </lineage>
</organism>
<dbReference type="CDD" id="cd02043">
    <property type="entry name" value="serpinP_plants"/>
    <property type="match status" value="1"/>
</dbReference>
<dbReference type="PANTHER" id="PTHR11461:SF211">
    <property type="entry name" value="GH10112P-RELATED"/>
    <property type="match status" value="1"/>
</dbReference>
<dbReference type="PROSITE" id="PS00284">
    <property type="entry name" value="SERPIN"/>
    <property type="match status" value="1"/>
</dbReference>
<dbReference type="AlphaFoldDB" id="A0A9D5ADR1"/>
<dbReference type="SMART" id="SM00093">
    <property type="entry name" value="SERPIN"/>
    <property type="match status" value="1"/>
</dbReference>
<dbReference type="PANTHER" id="PTHR11461">
    <property type="entry name" value="SERINE PROTEASE INHIBITOR, SERPIN"/>
    <property type="match status" value="1"/>
</dbReference>
<dbReference type="Gene3D" id="2.30.39.10">
    <property type="entry name" value="Alpha-1-antitrypsin, domain 1"/>
    <property type="match status" value="1"/>
</dbReference>
<dbReference type="Gene3D" id="3.30.497.10">
    <property type="entry name" value="Antithrombin, subunit I, domain 2"/>
    <property type="match status" value="1"/>
</dbReference>
<feature type="domain" description="Serpin" evidence="3">
    <location>
        <begin position="46"/>
        <end position="428"/>
    </location>
</feature>
<evidence type="ECO:0000313" key="5">
    <source>
        <dbReference type="Proteomes" id="UP001058974"/>
    </source>
</evidence>
<dbReference type="Proteomes" id="UP001058974">
    <property type="component" value="Chromosome 5"/>
</dbReference>
<comment type="similarity">
    <text evidence="1 2">Belongs to the serpin family.</text>
</comment>
<sequence>VSEATIFSISLGFRRDFLTFKIVIDSARIRMNLLAESITNLTEVSLSIAKHLFSKQEYKEKNIVFSPLSLQIVLSIIAAGSEGSTQHQLLEFLRSDSTDQLKTLCSQLVSCVLADNTPAGGPLVSFVNGVWVQQSFSLQPSFKEIVVTDFKATLASVDFVTKASEVTKEVNLWAEKETKGLIKNLLPPESVNSSTNLIFANALYFKGAWSSEFDISKTKDNDFYLLNGTSVQVPFMTSKTKQYISAFEGFKVLRLFYKHDDALYKQEDKRNFSIYFYLPDAKDGLLALIEKLASESELLEHTRPIERMSVGDFRIPRFNISFGLETCDILKELGVILPFTEGGLTKMVDSSMGQNLHVSSIHHKSFIEVNEKGTEVAAATSTGVRVTCGRRTKPPPPPIDFVADHPFMFLIREDRSRTILFTGQVLNPLVI</sequence>
<dbReference type="InterPro" id="IPR000215">
    <property type="entry name" value="Serpin_fam"/>
</dbReference>
<proteinExistence type="inferred from homology"/>
<dbReference type="Pfam" id="PF00079">
    <property type="entry name" value="Serpin"/>
    <property type="match status" value="1"/>
</dbReference>
<dbReference type="GO" id="GO:0004867">
    <property type="term" value="F:serine-type endopeptidase inhibitor activity"/>
    <property type="evidence" value="ECO:0007669"/>
    <property type="project" value="InterPro"/>
</dbReference>
<dbReference type="SUPFAM" id="SSF56574">
    <property type="entry name" value="Serpins"/>
    <property type="match status" value="1"/>
</dbReference>
<evidence type="ECO:0000313" key="4">
    <source>
        <dbReference type="EMBL" id="KAI5404409.1"/>
    </source>
</evidence>
<dbReference type="Gramene" id="Psat05G0153800-T1">
    <property type="protein sequence ID" value="KAI5404409.1"/>
    <property type="gene ID" value="KIW84_051538"/>
</dbReference>
<dbReference type="InterPro" id="IPR036186">
    <property type="entry name" value="Serpin_sf"/>
</dbReference>
<dbReference type="InterPro" id="IPR023795">
    <property type="entry name" value="Serpin_CS"/>
</dbReference>
<keyword evidence="5" id="KW-1185">Reference proteome</keyword>
<dbReference type="EMBL" id="JAMSHJ010000005">
    <property type="protein sequence ID" value="KAI5404409.1"/>
    <property type="molecule type" value="Genomic_DNA"/>
</dbReference>